<organism evidence="14 15">
    <name type="scientific">Stephania japonica</name>
    <dbReference type="NCBI Taxonomy" id="461633"/>
    <lineage>
        <taxon>Eukaryota</taxon>
        <taxon>Viridiplantae</taxon>
        <taxon>Streptophyta</taxon>
        <taxon>Embryophyta</taxon>
        <taxon>Tracheophyta</taxon>
        <taxon>Spermatophyta</taxon>
        <taxon>Magnoliopsida</taxon>
        <taxon>Ranunculales</taxon>
        <taxon>Menispermaceae</taxon>
        <taxon>Menispermoideae</taxon>
        <taxon>Cissampelideae</taxon>
        <taxon>Stephania</taxon>
    </lineage>
</organism>
<keyword evidence="3 12" id="KW-0812">Transmembrane</keyword>
<evidence type="ECO:0000256" key="8">
    <source>
        <dbReference type="ARBA" id="ARBA00022989"/>
    </source>
</evidence>
<dbReference type="InterPro" id="IPR000719">
    <property type="entry name" value="Prot_kinase_dom"/>
</dbReference>
<evidence type="ECO:0000256" key="5">
    <source>
        <dbReference type="ARBA" id="ARBA00022741"/>
    </source>
</evidence>
<evidence type="ECO:0000256" key="7">
    <source>
        <dbReference type="ARBA" id="ARBA00022840"/>
    </source>
</evidence>
<dbReference type="PANTHER" id="PTHR47974:SF9">
    <property type="entry name" value="RECEPTOR-LIKE SERINE_THREONINE-PROTEIN KINASE"/>
    <property type="match status" value="1"/>
</dbReference>
<evidence type="ECO:0000256" key="10">
    <source>
        <dbReference type="PROSITE-ProRule" id="PRU10141"/>
    </source>
</evidence>
<evidence type="ECO:0000256" key="1">
    <source>
        <dbReference type="ARBA" id="ARBA00004167"/>
    </source>
</evidence>
<keyword evidence="7 10" id="KW-0067">ATP-binding</keyword>
<feature type="transmembrane region" description="Helical" evidence="12">
    <location>
        <begin position="7"/>
        <end position="26"/>
    </location>
</feature>
<evidence type="ECO:0000313" key="14">
    <source>
        <dbReference type="EMBL" id="KAK9101922.1"/>
    </source>
</evidence>
<comment type="caution">
    <text evidence="14">The sequence shown here is derived from an EMBL/GenBank/DDBJ whole genome shotgun (WGS) entry which is preliminary data.</text>
</comment>
<keyword evidence="9 12" id="KW-0472">Membrane</keyword>
<dbReference type="EMBL" id="JBBNAE010000008">
    <property type="protein sequence ID" value="KAK9101922.1"/>
    <property type="molecule type" value="Genomic_DNA"/>
</dbReference>
<dbReference type="GO" id="GO:0005524">
    <property type="term" value="F:ATP binding"/>
    <property type="evidence" value="ECO:0007669"/>
    <property type="project" value="UniProtKB-UniRule"/>
</dbReference>
<comment type="similarity">
    <text evidence="11">Belongs to the protein kinase superfamily.</text>
</comment>
<evidence type="ECO:0000256" key="3">
    <source>
        <dbReference type="ARBA" id="ARBA00022692"/>
    </source>
</evidence>
<dbReference type="AlphaFoldDB" id="A0AAP0HXX8"/>
<feature type="transmembrane region" description="Helical" evidence="12">
    <location>
        <begin position="32"/>
        <end position="54"/>
    </location>
</feature>
<dbReference type="Proteomes" id="UP001417504">
    <property type="component" value="Unassembled WGS sequence"/>
</dbReference>
<dbReference type="InterPro" id="IPR011009">
    <property type="entry name" value="Kinase-like_dom_sf"/>
</dbReference>
<dbReference type="FunFam" id="1.10.510.10:FF:000537">
    <property type="entry name" value="Putative receptor-like protein kinase"/>
    <property type="match status" value="1"/>
</dbReference>
<dbReference type="PROSITE" id="PS00107">
    <property type="entry name" value="PROTEIN_KINASE_ATP"/>
    <property type="match status" value="1"/>
</dbReference>
<dbReference type="SUPFAM" id="SSF56112">
    <property type="entry name" value="Protein kinase-like (PK-like)"/>
    <property type="match status" value="1"/>
</dbReference>
<accession>A0AAP0HXX8</accession>
<protein>
    <recommendedName>
        <fullName evidence="13">Protein kinase domain-containing protein</fullName>
    </recommendedName>
</protein>
<keyword evidence="8 12" id="KW-1133">Transmembrane helix</keyword>
<evidence type="ECO:0000313" key="15">
    <source>
        <dbReference type="Proteomes" id="UP001417504"/>
    </source>
</evidence>
<sequence>MESKNAKIIAALVIIALVAILIIFRLCLGLSSVYFFILGADIAAIFAVLTWVVVQHRMHRKQELLERQLVSEGRELRIEYSFLRKVAGLPIKFQYKDLESATDEFKALIGKGGSACVFKGILDDGTPVAVKRIEGAENGEKAFRAEVAAIASVQHVNLVHLLGYCCVPEGPRFLVYEYVSNGSLDAWIFPQKFCNKRREDHLSGFSCLPWNLRYKVAIDVAKALAYLHHDCRSRILHLDVKPENILLDENFRAVVSDFGLSKLMGREVSRVYSTVRGTRGYLAPEWILQNGVTEKSDIYSYGMVLLEIVGGRRNVHLVEEGDCNTSQKKWSYFPKLVAEKFKEGKLMEVVDERLVNGGEVDETQVMLLVEVALWCIQEDSRLRPSMNEVVDMLEGRIVVQNPPETEMIIVDILSIDQDSTNATCGTRIAQPMQRNDSHPRRSLTCSLSLSILSGR</sequence>
<keyword evidence="15" id="KW-1185">Reference proteome</keyword>
<proteinExistence type="inferred from homology"/>
<evidence type="ECO:0000256" key="9">
    <source>
        <dbReference type="ARBA" id="ARBA00023136"/>
    </source>
</evidence>
<dbReference type="Gene3D" id="1.10.510.10">
    <property type="entry name" value="Transferase(Phosphotransferase) domain 1"/>
    <property type="match status" value="1"/>
</dbReference>
<dbReference type="InterPro" id="IPR008271">
    <property type="entry name" value="Ser/Thr_kinase_AS"/>
</dbReference>
<dbReference type="PANTHER" id="PTHR47974">
    <property type="entry name" value="OS07G0415500 PROTEIN"/>
    <property type="match status" value="1"/>
</dbReference>
<dbReference type="PROSITE" id="PS00108">
    <property type="entry name" value="PROTEIN_KINASE_ST"/>
    <property type="match status" value="1"/>
</dbReference>
<dbReference type="Gene3D" id="3.30.200.20">
    <property type="entry name" value="Phosphorylase Kinase, domain 1"/>
    <property type="match status" value="1"/>
</dbReference>
<keyword evidence="2" id="KW-0808">Transferase</keyword>
<name>A0AAP0HXX8_9MAGN</name>
<dbReference type="GO" id="GO:0004674">
    <property type="term" value="F:protein serine/threonine kinase activity"/>
    <property type="evidence" value="ECO:0007669"/>
    <property type="project" value="UniProtKB-KW"/>
</dbReference>
<evidence type="ECO:0000256" key="2">
    <source>
        <dbReference type="ARBA" id="ARBA00022679"/>
    </source>
</evidence>
<dbReference type="SMART" id="SM00220">
    <property type="entry name" value="S_TKc"/>
    <property type="match status" value="1"/>
</dbReference>
<dbReference type="FunFam" id="3.30.200.20:FF:000483">
    <property type="entry name" value="Putative receptor-like protein kinase"/>
    <property type="match status" value="1"/>
</dbReference>
<evidence type="ECO:0000259" key="13">
    <source>
        <dbReference type="PROSITE" id="PS50011"/>
    </source>
</evidence>
<dbReference type="InterPro" id="IPR017441">
    <property type="entry name" value="Protein_kinase_ATP_BS"/>
</dbReference>
<evidence type="ECO:0000256" key="6">
    <source>
        <dbReference type="ARBA" id="ARBA00022777"/>
    </source>
</evidence>
<evidence type="ECO:0000256" key="12">
    <source>
        <dbReference type="SAM" id="Phobius"/>
    </source>
</evidence>
<keyword evidence="11" id="KW-0723">Serine/threonine-protein kinase</keyword>
<dbReference type="Pfam" id="PF00069">
    <property type="entry name" value="Pkinase"/>
    <property type="match status" value="1"/>
</dbReference>
<dbReference type="PROSITE" id="PS50011">
    <property type="entry name" value="PROTEIN_KINASE_DOM"/>
    <property type="match status" value="1"/>
</dbReference>
<evidence type="ECO:0000256" key="4">
    <source>
        <dbReference type="ARBA" id="ARBA00022729"/>
    </source>
</evidence>
<evidence type="ECO:0000256" key="11">
    <source>
        <dbReference type="RuleBase" id="RU000304"/>
    </source>
</evidence>
<gene>
    <name evidence="14" type="ORF">Sjap_019176</name>
</gene>
<reference evidence="14 15" key="1">
    <citation type="submission" date="2024-01" db="EMBL/GenBank/DDBJ databases">
        <title>Genome assemblies of Stephania.</title>
        <authorList>
            <person name="Yang L."/>
        </authorList>
    </citation>
    <scope>NUCLEOTIDE SEQUENCE [LARGE SCALE GENOMIC DNA]</scope>
    <source>
        <strain evidence="14">QJT</strain>
        <tissue evidence="14">Leaf</tissue>
    </source>
</reference>
<keyword evidence="4" id="KW-0732">Signal</keyword>
<feature type="binding site" evidence="10">
    <location>
        <position position="131"/>
    </location>
    <ligand>
        <name>ATP</name>
        <dbReference type="ChEBI" id="CHEBI:30616"/>
    </ligand>
</feature>
<dbReference type="GO" id="GO:0016020">
    <property type="term" value="C:membrane"/>
    <property type="evidence" value="ECO:0007669"/>
    <property type="project" value="UniProtKB-SubCell"/>
</dbReference>
<comment type="subcellular location">
    <subcellularLocation>
        <location evidence="1">Membrane</location>
        <topology evidence="1">Single-pass membrane protein</topology>
    </subcellularLocation>
</comment>
<keyword evidence="5 10" id="KW-0547">Nucleotide-binding</keyword>
<keyword evidence="6" id="KW-0418">Kinase</keyword>
<feature type="domain" description="Protein kinase" evidence="13">
    <location>
        <begin position="103"/>
        <end position="397"/>
    </location>
</feature>